<evidence type="ECO:0000313" key="3">
    <source>
        <dbReference type="Proteomes" id="UP000283709"/>
    </source>
</evidence>
<evidence type="ECO:0000256" key="1">
    <source>
        <dbReference type="SAM" id="Phobius"/>
    </source>
</evidence>
<gene>
    <name evidence="2" type="ORF">BCY88_17385</name>
</gene>
<keyword evidence="1" id="KW-1133">Transmembrane helix</keyword>
<keyword evidence="1" id="KW-0812">Transmembrane</keyword>
<proteinExistence type="predicted"/>
<sequence>MDFLVWFFIDILCWGVGAFGLKILSFGKLRVSKLEPNWVAGFGAVAIIVALASVIYMVKGR</sequence>
<evidence type="ECO:0000313" key="2">
    <source>
        <dbReference type="EMBL" id="RKF49399.1"/>
    </source>
</evidence>
<protein>
    <submittedName>
        <fullName evidence="2">Uncharacterized protein</fullName>
    </submittedName>
</protein>
<organism evidence="2 3">
    <name type="scientific">Paraburkholderia fungorum</name>
    <dbReference type="NCBI Taxonomy" id="134537"/>
    <lineage>
        <taxon>Bacteria</taxon>
        <taxon>Pseudomonadati</taxon>
        <taxon>Pseudomonadota</taxon>
        <taxon>Betaproteobacteria</taxon>
        <taxon>Burkholderiales</taxon>
        <taxon>Burkholderiaceae</taxon>
        <taxon>Paraburkholderia</taxon>
    </lineage>
</organism>
<dbReference type="AlphaFoldDB" id="A0A3R7EV92"/>
<dbReference type="EMBL" id="MCAS01000004">
    <property type="protein sequence ID" value="RKF49399.1"/>
    <property type="molecule type" value="Genomic_DNA"/>
</dbReference>
<accession>A0A3R7EV92</accession>
<dbReference type="Proteomes" id="UP000283709">
    <property type="component" value="Unassembled WGS sequence"/>
</dbReference>
<feature type="transmembrane region" description="Helical" evidence="1">
    <location>
        <begin position="6"/>
        <end position="26"/>
    </location>
</feature>
<name>A0A3R7EV92_9BURK</name>
<reference evidence="2 3" key="1">
    <citation type="submission" date="2016-07" db="EMBL/GenBank/DDBJ databases">
        <title>Genome analysis of Burkholderia fungorum ES3-20.</title>
        <authorList>
            <person name="Xu D."/>
            <person name="Yao R."/>
            <person name="Zheng S."/>
        </authorList>
    </citation>
    <scope>NUCLEOTIDE SEQUENCE [LARGE SCALE GENOMIC DNA]</scope>
    <source>
        <strain evidence="2 3">ES3-20</strain>
    </source>
</reference>
<keyword evidence="1" id="KW-0472">Membrane</keyword>
<feature type="transmembrane region" description="Helical" evidence="1">
    <location>
        <begin position="38"/>
        <end position="58"/>
    </location>
</feature>
<comment type="caution">
    <text evidence="2">The sequence shown here is derived from an EMBL/GenBank/DDBJ whole genome shotgun (WGS) entry which is preliminary data.</text>
</comment>